<proteinExistence type="predicted"/>
<evidence type="ECO:0000313" key="1">
    <source>
        <dbReference type="EMBL" id="MBX51661.1"/>
    </source>
</evidence>
<accession>A0A2P2PAL4</accession>
<protein>
    <submittedName>
        <fullName evidence="1">Uncharacterized protein</fullName>
    </submittedName>
</protein>
<sequence length="31" mass="3984">MVRFSKRQYIPTTSVLKRNYFLFHLYHKFYV</sequence>
<reference evidence="1" key="1">
    <citation type="submission" date="2018-02" db="EMBL/GenBank/DDBJ databases">
        <title>Rhizophora mucronata_Transcriptome.</title>
        <authorList>
            <person name="Meera S.P."/>
            <person name="Sreeshan A."/>
            <person name="Augustine A."/>
        </authorList>
    </citation>
    <scope>NUCLEOTIDE SEQUENCE</scope>
    <source>
        <tissue evidence="1">Leaf</tissue>
    </source>
</reference>
<dbReference type="EMBL" id="GGEC01071177">
    <property type="protein sequence ID" value="MBX51661.1"/>
    <property type="molecule type" value="Transcribed_RNA"/>
</dbReference>
<organism evidence="1">
    <name type="scientific">Rhizophora mucronata</name>
    <name type="common">Asiatic mangrove</name>
    <dbReference type="NCBI Taxonomy" id="61149"/>
    <lineage>
        <taxon>Eukaryota</taxon>
        <taxon>Viridiplantae</taxon>
        <taxon>Streptophyta</taxon>
        <taxon>Embryophyta</taxon>
        <taxon>Tracheophyta</taxon>
        <taxon>Spermatophyta</taxon>
        <taxon>Magnoliopsida</taxon>
        <taxon>eudicotyledons</taxon>
        <taxon>Gunneridae</taxon>
        <taxon>Pentapetalae</taxon>
        <taxon>rosids</taxon>
        <taxon>fabids</taxon>
        <taxon>Malpighiales</taxon>
        <taxon>Rhizophoraceae</taxon>
        <taxon>Rhizophora</taxon>
    </lineage>
</organism>
<name>A0A2P2PAL4_RHIMU</name>
<dbReference type="AlphaFoldDB" id="A0A2P2PAL4"/>